<evidence type="ECO:0000256" key="1">
    <source>
        <dbReference type="SAM" id="MobiDB-lite"/>
    </source>
</evidence>
<comment type="caution">
    <text evidence="2">The sequence shown here is derived from an EMBL/GenBank/DDBJ whole genome shotgun (WGS) entry which is preliminary data.</text>
</comment>
<feature type="compositionally biased region" description="Polar residues" evidence="1">
    <location>
        <begin position="216"/>
        <end position="226"/>
    </location>
</feature>
<evidence type="ECO:0000313" key="2">
    <source>
        <dbReference type="EMBL" id="OGF57085.1"/>
    </source>
</evidence>
<dbReference type="Proteomes" id="UP000179157">
    <property type="component" value="Unassembled WGS sequence"/>
</dbReference>
<organism evidence="2 3">
    <name type="scientific">Fraserbacteria sp. (strain RBG_16_55_9)</name>
    <dbReference type="NCBI Taxonomy" id="1817864"/>
    <lineage>
        <taxon>Bacteria</taxon>
        <taxon>Candidatus Fraseribacteriota</taxon>
    </lineage>
</organism>
<gene>
    <name evidence="2" type="ORF">A2Z21_05030</name>
</gene>
<evidence type="ECO:0000313" key="3">
    <source>
        <dbReference type="Proteomes" id="UP000179157"/>
    </source>
</evidence>
<feature type="region of interest" description="Disordered" evidence="1">
    <location>
        <begin position="203"/>
        <end position="232"/>
    </location>
</feature>
<protein>
    <recommendedName>
        <fullName evidence="4">ParB/Sulfiredoxin domain-containing protein</fullName>
    </recommendedName>
</protein>
<reference evidence="2 3" key="1">
    <citation type="journal article" date="2016" name="Nat. Commun.">
        <title>Thousands of microbial genomes shed light on interconnected biogeochemical processes in an aquifer system.</title>
        <authorList>
            <person name="Anantharaman K."/>
            <person name="Brown C.T."/>
            <person name="Hug L.A."/>
            <person name="Sharon I."/>
            <person name="Castelle C.J."/>
            <person name="Probst A.J."/>
            <person name="Thomas B.C."/>
            <person name="Singh A."/>
            <person name="Wilkins M.J."/>
            <person name="Karaoz U."/>
            <person name="Brodie E.L."/>
            <person name="Williams K.H."/>
            <person name="Hubbard S.S."/>
            <person name="Banfield J.F."/>
        </authorList>
    </citation>
    <scope>NUCLEOTIDE SEQUENCE [LARGE SCALE GENOMIC DNA]</scope>
    <source>
        <strain evidence="3">RBG_16_55_9</strain>
    </source>
</reference>
<accession>A0A1F5V105</accession>
<dbReference type="AlphaFoldDB" id="A0A1F5V105"/>
<evidence type="ECO:0008006" key="4">
    <source>
        <dbReference type="Google" id="ProtNLM"/>
    </source>
</evidence>
<name>A0A1F5V105_FRAXR</name>
<sequence>MQLPTNNPEIFEVLEGNRRVVALKLLSSLPLLASLDLPRALFKRYRSLQDRAAGTLPSELECVVLAREDANEWIIRKHTGENEGVGVVGWDARARHRFLGASPALQAIDLVEKSDLLEDSTKAKTAKVAITNIERLLETPEARALLKVDIKNGKLMLNPPEDEALSRLAMVVTDVANRLVRVRQLDTKEQRIDYAREIASRPIPGKAGRRGIRPTSRPSGSRSYGNSPGHRRSLIPKYLKLRVPQTRISRILGELQKLNVNSYVNSCAVMLRVFVELSVDDFAHRRGLVLKVKAKGKKSGTTREMFLREKLRFIADFLEGKGICTKEELHGVRTLVSNRNHVISVDTLNAYVHNRHYSPTPGDLITSWDNIEPFIKRLWIP</sequence>
<dbReference type="EMBL" id="MFGX01000019">
    <property type="protein sequence ID" value="OGF57085.1"/>
    <property type="molecule type" value="Genomic_DNA"/>
</dbReference>
<proteinExistence type="predicted"/>